<dbReference type="OrthoDB" id="30417at2759"/>
<dbReference type="GO" id="GO:0006303">
    <property type="term" value="P:double-strand break repair via nonhomologous end joining"/>
    <property type="evidence" value="ECO:0007669"/>
    <property type="project" value="TreeGrafter"/>
</dbReference>
<accession>A0A448WJF8</accession>
<dbReference type="GO" id="GO:0031573">
    <property type="term" value="P:mitotic intra-S DNA damage checkpoint signaling"/>
    <property type="evidence" value="ECO:0007669"/>
    <property type="project" value="TreeGrafter"/>
</dbReference>
<name>A0A448WJF8_9PLAT</name>
<dbReference type="SMART" id="SM01347">
    <property type="entry name" value="Mre11_DNA_bind"/>
    <property type="match status" value="1"/>
</dbReference>
<keyword evidence="3" id="KW-1185">Reference proteome</keyword>
<proteinExistence type="predicted"/>
<dbReference type="GO" id="GO:0030870">
    <property type="term" value="C:Mre11 complex"/>
    <property type="evidence" value="ECO:0007669"/>
    <property type="project" value="TreeGrafter"/>
</dbReference>
<dbReference type="Gene3D" id="3.30.110.110">
    <property type="entry name" value="Mre11, capping domain"/>
    <property type="match status" value="1"/>
</dbReference>
<reference evidence="2" key="1">
    <citation type="submission" date="2018-11" db="EMBL/GenBank/DDBJ databases">
        <authorList>
            <consortium name="Pathogen Informatics"/>
        </authorList>
    </citation>
    <scope>NUCLEOTIDE SEQUENCE</scope>
</reference>
<dbReference type="InterPro" id="IPR007281">
    <property type="entry name" value="Mre11_DNA-bd"/>
</dbReference>
<feature type="domain" description="Mre11 DNA-binding" evidence="1">
    <location>
        <begin position="3"/>
        <end position="139"/>
    </location>
</feature>
<dbReference type="GO" id="GO:0035861">
    <property type="term" value="C:site of double-strand break"/>
    <property type="evidence" value="ECO:0007669"/>
    <property type="project" value="TreeGrafter"/>
</dbReference>
<comment type="caution">
    <text evidence="2">The sequence shown here is derived from an EMBL/GenBank/DDBJ whole genome shotgun (WGS) entry which is preliminary data.</text>
</comment>
<dbReference type="PANTHER" id="PTHR10139:SF1">
    <property type="entry name" value="DOUBLE-STRAND BREAK REPAIR PROTEIN MRE11"/>
    <property type="match status" value="1"/>
</dbReference>
<dbReference type="InterPro" id="IPR038487">
    <property type="entry name" value="Mre11_capping_dom"/>
</dbReference>
<dbReference type="GO" id="GO:0030145">
    <property type="term" value="F:manganese ion binding"/>
    <property type="evidence" value="ECO:0007669"/>
    <property type="project" value="InterPro"/>
</dbReference>
<dbReference type="GO" id="GO:0000723">
    <property type="term" value="P:telomere maintenance"/>
    <property type="evidence" value="ECO:0007669"/>
    <property type="project" value="TreeGrafter"/>
</dbReference>
<evidence type="ECO:0000259" key="1">
    <source>
        <dbReference type="SMART" id="SM01347"/>
    </source>
</evidence>
<sequence>MPYEITRLPLLSVRPFFFHDLVIEQELSVTSCSPEAQDRLEKFCSHKIELAIEAASAVISRAREQEEKRLREETENGNRRCKFSVVRSDFRSMIEKKHFLPPSEPLVRLRVDISGGFDSFSSLRFGQKFVGKVANPKVS</sequence>
<protein>
    <recommendedName>
        <fullName evidence="1">Mre11 DNA-binding domain-containing protein</fullName>
    </recommendedName>
</protein>
<dbReference type="GO" id="GO:0097552">
    <property type="term" value="P:mitochondrial double-strand break repair via homologous recombination"/>
    <property type="evidence" value="ECO:0007669"/>
    <property type="project" value="TreeGrafter"/>
</dbReference>
<dbReference type="AlphaFoldDB" id="A0A448WJF8"/>
<dbReference type="GO" id="GO:0042138">
    <property type="term" value="P:meiotic DNA double-strand break formation"/>
    <property type="evidence" value="ECO:0007669"/>
    <property type="project" value="TreeGrafter"/>
</dbReference>
<dbReference type="Pfam" id="PF04152">
    <property type="entry name" value="Mre11_DNA_bind"/>
    <property type="match status" value="2"/>
</dbReference>
<dbReference type="PANTHER" id="PTHR10139">
    <property type="entry name" value="DOUBLE-STRAND BREAK REPAIR PROTEIN MRE11"/>
    <property type="match status" value="1"/>
</dbReference>
<gene>
    <name evidence="2" type="ORF">PXEA_LOCUS6658</name>
</gene>
<evidence type="ECO:0000313" key="3">
    <source>
        <dbReference type="Proteomes" id="UP000784294"/>
    </source>
</evidence>
<dbReference type="GO" id="GO:0000724">
    <property type="term" value="P:double-strand break repair via homologous recombination"/>
    <property type="evidence" value="ECO:0007669"/>
    <property type="project" value="TreeGrafter"/>
</dbReference>
<dbReference type="EMBL" id="CAAALY010017082">
    <property type="protein sequence ID" value="VEL13218.1"/>
    <property type="molecule type" value="Genomic_DNA"/>
</dbReference>
<dbReference type="GO" id="GO:0000014">
    <property type="term" value="F:single-stranded DNA endodeoxyribonuclease activity"/>
    <property type="evidence" value="ECO:0007669"/>
    <property type="project" value="TreeGrafter"/>
</dbReference>
<organism evidence="2 3">
    <name type="scientific">Protopolystoma xenopodis</name>
    <dbReference type="NCBI Taxonomy" id="117903"/>
    <lineage>
        <taxon>Eukaryota</taxon>
        <taxon>Metazoa</taxon>
        <taxon>Spiralia</taxon>
        <taxon>Lophotrochozoa</taxon>
        <taxon>Platyhelminthes</taxon>
        <taxon>Monogenea</taxon>
        <taxon>Polyopisthocotylea</taxon>
        <taxon>Polystomatidea</taxon>
        <taxon>Polystomatidae</taxon>
        <taxon>Protopolystoma</taxon>
    </lineage>
</organism>
<dbReference type="Proteomes" id="UP000784294">
    <property type="component" value="Unassembled WGS sequence"/>
</dbReference>
<evidence type="ECO:0000313" key="2">
    <source>
        <dbReference type="EMBL" id="VEL13218.1"/>
    </source>
</evidence>
<dbReference type="GO" id="GO:0007095">
    <property type="term" value="P:mitotic G2 DNA damage checkpoint signaling"/>
    <property type="evidence" value="ECO:0007669"/>
    <property type="project" value="TreeGrafter"/>
</dbReference>